<dbReference type="NCBIfam" id="TIGR04178">
    <property type="entry name" value="exo_archaeo"/>
    <property type="match status" value="1"/>
</dbReference>
<evidence type="ECO:0000256" key="3">
    <source>
        <dbReference type="ARBA" id="ARBA00022670"/>
    </source>
</evidence>
<comment type="subcellular location">
    <subcellularLocation>
        <location evidence="1">Cell membrane</location>
        <topology evidence="1">Multi-pass membrane protein</topology>
    </subcellularLocation>
</comment>
<accession>A0A7Y2E959</accession>
<evidence type="ECO:0000256" key="6">
    <source>
        <dbReference type="ARBA" id="ARBA00022989"/>
    </source>
</evidence>
<keyword evidence="5 9" id="KW-0378">Hydrolase</keyword>
<keyword evidence="2" id="KW-1003">Cell membrane</keyword>
<dbReference type="AlphaFoldDB" id="A0A7Y2E959"/>
<feature type="transmembrane region" description="Helical" evidence="8">
    <location>
        <begin position="204"/>
        <end position="224"/>
    </location>
</feature>
<dbReference type="GO" id="GO:0005886">
    <property type="term" value="C:plasma membrane"/>
    <property type="evidence" value="ECO:0007669"/>
    <property type="project" value="UniProtKB-SubCell"/>
</dbReference>
<dbReference type="EC" id="3.4.22.-" evidence="9"/>
<evidence type="ECO:0000256" key="2">
    <source>
        <dbReference type="ARBA" id="ARBA00022475"/>
    </source>
</evidence>
<keyword evidence="4 8" id="KW-0812">Transmembrane</keyword>
<dbReference type="InterPro" id="IPR013426">
    <property type="entry name" value="EpsH-like"/>
</dbReference>
<gene>
    <name evidence="9" type="primary">xrt</name>
    <name evidence="9" type="ORF">HKN21_07565</name>
</gene>
<feature type="transmembrane region" description="Helical" evidence="8">
    <location>
        <begin position="117"/>
        <end position="137"/>
    </location>
</feature>
<proteinExistence type="predicted"/>
<keyword evidence="7 8" id="KW-0472">Membrane</keyword>
<keyword evidence="3" id="KW-0645">Protease</keyword>
<dbReference type="Pfam" id="PF09721">
    <property type="entry name" value="Exosortase_EpsH"/>
    <property type="match status" value="1"/>
</dbReference>
<dbReference type="InterPro" id="IPR026392">
    <property type="entry name" value="Exo/Archaeosortase_dom"/>
</dbReference>
<dbReference type="GO" id="GO:0006508">
    <property type="term" value="P:proteolysis"/>
    <property type="evidence" value="ECO:0007669"/>
    <property type="project" value="UniProtKB-KW"/>
</dbReference>
<organism evidence="9 10">
    <name type="scientific">Eiseniibacteriota bacterium</name>
    <dbReference type="NCBI Taxonomy" id="2212470"/>
    <lineage>
        <taxon>Bacteria</taxon>
        <taxon>Candidatus Eiseniibacteriota</taxon>
    </lineage>
</organism>
<feature type="transmembrane region" description="Helical" evidence="8">
    <location>
        <begin position="90"/>
        <end position="110"/>
    </location>
</feature>
<evidence type="ECO:0000256" key="5">
    <source>
        <dbReference type="ARBA" id="ARBA00022801"/>
    </source>
</evidence>
<evidence type="ECO:0000256" key="4">
    <source>
        <dbReference type="ARBA" id="ARBA00022692"/>
    </source>
</evidence>
<feature type="transmembrane region" description="Helical" evidence="8">
    <location>
        <begin position="7"/>
        <end position="25"/>
    </location>
</feature>
<protein>
    <submittedName>
        <fullName evidence="9">Exosortase</fullName>
        <ecNumber evidence="9">3.4.22.-</ecNumber>
    </submittedName>
</protein>
<sequence>MTQIEKIGFSILAIAVGVVYAPVVTELFRDWGRDPNYSHGYLIPVVSAFLIWQKREELAKLPRRPVALGLLGILAAGGMLVLGSAGAEVFTARVSLVVLLVSLVVFFAGWRWLKETGFSLAFLLLAIPMPYVIYYGLTGPLQGIAAKCAIVGMRGIGILAVGEGNVIHLPDHSLEVAEACSGIRSLYAFLALGSLFARSLPIPIWAKWLVFALTIPLSVFGNAIRVWGTGVGAHVIGPEVAEGFIHEFFGLIIFAVSLLGLLVLGKGVRTIWPSASS</sequence>
<evidence type="ECO:0000256" key="1">
    <source>
        <dbReference type="ARBA" id="ARBA00004651"/>
    </source>
</evidence>
<reference evidence="9 10" key="1">
    <citation type="submission" date="2020-03" db="EMBL/GenBank/DDBJ databases">
        <title>Metabolic flexibility allows generalist bacteria to become dominant in a frequently disturbed ecosystem.</title>
        <authorList>
            <person name="Chen Y.-J."/>
            <person name="Leung P.M."/>
            <person name="Bay S.K."/>
            <person name="Hugenholtz P."/>
            <person name="Kessler A.J."/>
            <person name="Shelley G."/>
            <person name="Waite D.W."/>
            <person name="Cook P.L."/>
            <person name="Greening C."/>
        </authorList>
    </citation>
    <scope>NUCLEOTIDE SEQUENCE [LARGE SCALE GENOMIC DNA]</scope>
    <source>
        <strain evidence="9">SS_bin_28</strain>
    </source>
</reference>
<feature type="transmembrane region" description="Helical" evidence="8">
    <location>
        <begin position="37"/>
        <end position="53"/>
    </location>
</feature>
<evidence type="ECO:0000256" key="7">
    <source>
        <dbReference type="ARBA" id="ARBA00023136"/>
    </source>
</evidence>
<dbReference type="EMBL" id="JABDJR010000297">
    <property type="protein sequence ID" value="NNF06602.1"/>
    <property type="molecule type" value="Genomic_DNA"/>
</dbReference>
<dbReference type="InterPro" id="IPR019127">
    <property type="entry name" value="Exosortase"/>
</dbReference>
<feature type="transmembrane region" description="Helical" evidence="8">
    <location>
        <begin position="65"/>
        <end position="84"/>
    </location>
</feature>
<name>A0A7Y2E959_UNCEI</name>
<dbReference type="GO" id="GO:0008233">
    <property type="term" value="F:peptidase activity"/>
    <property type="evidence" value="ECO:0007669"/>
    <property type="project" value="UniProtKB-KW"/>
</dbReference>
<keyword evidence="6 8" id="KW-1133">Transmembrane helix</keyword>
<dbReference type="Proteomes" id="UP000547674">
    <property type="component" value="Unassembled WGS sequence"/>
</dbReference>
<dbReference type="NCBIfam" id="TIGR02602">
    <property type="entry name" value="8TM_EpsH"/>
    <property type="match status" value="1"/>
</dbReference>
<comment type="caution">
    <text evidence="9">The sequence shown here is derived from an EMBL/GenBank/DDBJ whole genome shotgun (WGS) entry which is preliminary data.</text>
</comment>
<evidence type="ECO:0000256" key="8">
    <source>
        <dbReference type="SAM" id="Phobius"/>
    </source>
</evidence>
<feature type="transmembrane region" description="Helical" evidence="8">
    <location>
        <begin position="176"/>
        <end position="197"/>
    </location>
</feature>
<feature type="transmembrane region" description="Helical" evidence="8">
    <location>
        <begin position="244"/>
        <end position="264"/>
    </location>
</feature>
<evidence type="ECO:0000313" key="10">
    <source>
        <dbReference type="Proteomes" id="UP000547674"/>
    </source>
</evidence>
<evidence type="ECO:0000313" key="9">
    <source>
        <dbReference type="EMBL" id="NNF06602.1"/>
    </source>
</evidence>